<evidence type="ECO:0000256" key="5">
    <source>
        <dbReference type="ARBA" id="ARBA00023136"/>
    </source>
</evidence>
<dbReference type="Gene3D" id="1.20.1280.290">
    <property type="match status" value="2"/>
</dbReference>
<dbReference type="GO" id="GO:0005829">
    <property type="term" value="C:cytosol"/>
    <property type="evidence" value="ECO:0007669"/>
    <property type="project" value="GOC"/>
</dbReference>
<evidence type="ECO:0000256" key="8">
    <source>
        <dbReference type="SAM" id="Phobius"/>
    </source>
</evidence>
<feature type="transmembrane region" description="Helical" evidence="8">
    <location>
        <begin position="29"/>
        <end position="50"/>
    </location>
</feature>
<evidence type="ECO:0000313" key="9">
    <source>
        <dbReference type="EMBL" id="CAD7240233.1"/>
    </source>
</evidence>
<dbReference type="GO" id="GO:0005768">
    <property type="term" value="C:endosome"/>
    <property type="evidence" value="ECO:0007669"/>
    <property type="project" value="TreeGrafter"/>
</dbReference>
<dbReference type="AlphaFoldDB" id="A0A7R8ZX72"/>
<dbReference type="PANTHER" id="PTHR14856:SF9">
    <property type="entry name" value="PQ-LOOP REPEAT-CONTAINING PROTEIN 1"/>
    <property type="match status" value="1"/>
</dbReference>
<feature type="transmembrane region" description="Helical" evidence="8">
    <location>
        <begin position="90"/>
        <end position="109"/>
    </location>
</feature>
<dbReference type="GO" id="GO:0042147">
    <property type="term" value="P:retrograde transport, endosome to Golgi"/>
    <property type="evidence" value="ECO:0007669"/>
    <property type="project" value="TreeGrafter"/>
</dbReference>
<dbReference type="Proteomes" id="UP000677054">
    <property type="component" value="Unassembled WGS sequence"/>
</dbReference>
<evidence type="ECO:0000256" key="4">
    <source>
        <dbReference type="ARBA" id="ARBA00022989"/>
    </source>
</evidence>
<dbReference type="GO" id="GO:0016020">
    <property type="term" value="C:membrane"/>
    <property type="evidence" value="ECO:0007669"/>
    <property type="project" value="UniProtKB-SubCell"/>
</dbReference>
<protein>
    <recommendedName>
        <fullName evidence="6">Solute carrier family 66 member 2</fullName>
    </recommendedName>
    <alternativeName>
        <fullName evidence="7">PQ-loop repeat-containing protein 1</fullName>
    </alternativeName>
</protein>
<evidence type="ECO:0000256" key="2">
    <source>
        <dbReference type="ARBA" id="ARBA00022692"/>
    </source>
</evidence>
<gene>
    <name evidence="9" type="ORF">DSTB1V02_LOCUS262</name>
</gene>
<accession>A0A7R8ZX72</accession>
<dbReference type="EMBL" id="LR899533">
    <property type="protein sequence ID" value="CAD7240233.1"/>
    <property type="molecule type" value="Genomic_DNA"/>
</dbReference>
<evidence type="ECO:0000256" key="6">
    <source>
        <dbReference type="ARBA" id="ARBA00040648"/>
    </source>
</evidence>
<evidence type="ECO:0000256" key="1">
    <source>
        <dbReference type="ARBA" id="ARBA00004141"/>
    </source>
</evidence>
<evidence type="ECO:0000256" key="7">
    <source>
        <dbReference type="ARBA" id="ARBA00043159"/>
    </source>
</evidence>
<dbReference type="InterPro" id="IPR006603">
    <property type="entry name" value="PQ-loop_rpt"/>
</dbReference>
<reference evidence="9" key="1">
    <citation type="submission" date="2020-11" db="EMBL/GenBank/DDBJ databases">
        <authorList>
            <person name="Tran Van P."/>
        </authorList>
    </citation>
    <scope>NUCLEOTIDE SEQUENCE</scope>
</reference>
<keyword evidence="5 8" id="KW-0472">Membrane</keyword>
<comment type="subcellular location">
    <subcellularLocation>
        <location evidence="1">Membrane</location>
        <topology evidence="1">Multi-pass membrane protein</topology>
    </subcellularLocation>
</comment>
<proteinExistence type="predicted"/>
<dbReference type="OrthoDB" id="292213at2759"/>
<feature type="transmembrane region" description="Helical" evidence="8">
    <location>
        <begin position="140"/>
        <end position="158"/>
    </location>
</feature>
<evidence type="ECO:0000256" key="3">
    <source>
        <dbReference type="ARBA" id="ARBA00022737"/>
    </source>
</evidence>
<dbReference type="GO" id="GO:0045332">
    <property type="term" value="P:phospholipid translocation"/>
    <property type="evidence" value="ECO:0007669"/>
    <property type="project" value="TreeGrafter"/>
</dbReference>
<dbReference type="FunFam" id="1.20.1280.290:FF:000005">
    <property type="entry name" value="PQ-loop repeat-containing protein 1"/>
    <property type="match status" value="1"/>
</dbReference>
<dbReference type="Pfam" id="PF04193">
    <property type="entry name" value="PQ-loop"/>
    <property type="match status" value="2"/>
</dbReference>
<dbReference type="InterPro" id="IPR052241">
    <property type="entry name" value="SLC66/Scramblase_ANY1"/>
</dbReference>
<keyword evidence="10" id="KW-1185">Reference proteome</keyword>
<name>A0A7R8ZX72_9CRUS</name>
<dbReference type="PANTHER" id="PTHR14856">
    <property type="entry name" value="PQ-LOOP REPEAT-CONTAINING PROTEIN 1-LIKE PROTEIN"/>
    <property type="match status" value="1"/>
</dbReference>
<dbReference type="EMBL" id="CAJPEV010000016">
    <property type="protein sequence ID" value="CAG0878841.1"/>
    <property type="molecule type" value="Genomic_DNA"/>
</dbReference>
<keyword evidence="3" id="KW-0677">Repeat</keyword>
<feature type="transmembrane region" description="Helical" evidence="8">
    <location>
        <begin position="243"/>
        <end position="265"/>
    </location>
</feature>
<keyword evidence="4 8" id="KW-1133">Transmembrane helix</keyword>
<dbReference type="FunFam" id="1.20.1280.290:FF:000008">
    <property type="entry name" value="PQ-loop repeat-containing protein 1"/>
    <property type="match status" value="1"/>
</dbReference>
<evidence type="ECO:0000313" key="10">
    <source>
        <dbReference type="Proteomes" id="UP000677054"/>
    </source>
</evidence>
<organism evidence="9">
    <name type="scientific">Darwinula stevensoni</name>
    <dbReference type="NCBI Taxonomy" id="69355"/>
    <lineage>
        <taxon>Eukaryota</taxon>
        <taxon>Metazoa</taxon>
        <taxon>Ecdysozoa</taxon>
        <taxon>Arthropoda</taxon>
        <taxon>Crustacea</taxon>
        <taxon>Oligostraca</taxon>
        <taxon>Ostracoda</taxon>
        <taxon>Podocopa</taxon>
        <taxon>Podocopida</taxon>
        <taxon>Darwinulocopina</taxon>
        <taxon>Darwinuloidea</taxon>
        <taxon>Darwinulidae</taxon>
        <taxon>Darwinula</taxon>
    </lineage>
</organism>
<sequence length="272" mass="31749">MDGPKAWNDISHEKAAPGLDVPLNTFELLLTWLVQILMVFGGVVPYIPQYQVIKSTENAEGFSLYVCLSLLVANILRIIFWFGHPFEVPLLLQSIFMIMAMLAMVQLCVNVKHSAIIIREEHSLADFDPNYFWKWTDFRSYLQCTAYFAAFCSILMYIFQAASIFVEVVGFSALFIEALLGVPQFLRNYHNQSTHGMRFDPTICPLYTLQNIFHFYSQKMVLFWTVGDIFKTTYFILRKTPVQFIICGILQFSVDIAVWFQVWWYRARKRHL</sequence>
<keyword evidence="2 8" id="KW-0812">Transmembrane</keyword>
<feature type="transmembrane region" description="Helical" evidence="8">
    <location>
        <begin position="62"/>
        <end position="84"/>
    </location>
</feature>
<dbReference type="GO" id="GO:0005802">
    <property type="term" value="C:trans-Golgi network"/>
    <property type="evidence" value="ECO:0007669"/>
    <property type="project" value="TreeGrafter"/>
</dbReference>